<feature type="domain" description="OmpR/PhoB-type" evidence="7">
    <location>
        <begin position="132"/>
        <end position="228"/>
    </location>
</feature>
<name>A0A096AEH2_9BACT</name>
<dbReference type="GO" id="GO:0006355">
    <property type="term" value="P:regulation of DNA-templated transcription"/>
    <property type="evidence" value="ECO:0007669"/>
    <property type="project" value="InterPro"/>
</dbReference>
<dbReference type="InterPro" id="IPR001867">
    <property type="entry name" value="OmpR/PhoB-type_DNA-bd"/>
</dbReference>
<evidence type="ECO:0000256" key="4">
    <source>
        <dbReference type="PROSITE-ProRule" id="PRU00169"/>
    </source>
</evidence>
<dbReference type="GO" id="GO:0005829">
    <property type="term" value="C:cytosol"/>
    <property type="evidence" value="ECO:0007669"/>
    <property type="project" value="TreeGrafter"/>
</dbReference>
<dbReference type="Gene3D" id="6.10.250.690">
    <property type="match status" value="1"/>
</dbReference>
<dbReference type="Proteomes" id="UP000029525">
    <property type="component" value="Unassembled WGS sequence"/>
</dbReference>
<keyword evidence="2" id="KW-0902">Two-component regulatory system</keyword>
<keyword evidence="1 4" id="KW-0597">Phosphoprotein</keyword>
<dbReference type="InterPro" id="IPR039420">
    <property type="entry name" value="WalR-like"/>
</dbReference>
<dbReference type="InterPro" id="IPR016032">
    <property type="entry name" value="Sig_transdc_resp-reg_C-effctor"/>
</dbReference>
<dbReference type="PROSITE" id="PS50110">
    <property type="entry name" value="RESPONSE_REGULATORY"/>
    <property type="match status" value="1"/>
</dbReference>
<evidence type="ECO:0000256" key="2">
    <source>
        <dbReference type="ARBA" id="ARBA00023012"/>
    </source>
</evidence>
<dbReference type="InterPro" id="IPR011006">
    <property type="entry name" value="CheY-like_superfamily"/>
</dbReference>
<protein>
    <submittedName>
        <fullName evidence="8">Chemotaxis protein CheY</fullName>
    </submittedName>
</protein>
<organism evidence="8 9">
    <name type="scientific">Prevotella bivia DNF00320</name>
    <dbReference type="NCBI Taxonomy" id="1401068"/>
    <lineage>
        <taxon>Bacteria</taxon>
        <taxon>Pseudomonadati</taxon>
        <taxon>Bacteroidota</taxon>
        <taxon>Bacteroidia</taxon>
        <taxon>Bacteroidales</taxon>
        <taxon>Prevotellaceae</taxon>
        <taxon>Prevotella</taxon>
    </lineage>
</organism>
<feature type="domain" description="Response regulatory" evidence="6">
    <location>
        <begin position="5"/>
        <end position="121"/>
    </location>
</feature>
<dbReference type="AlphaFoldDB" id="A0A096AEH2"/>
<dbReference type="InterPro" id="IPR001789">
    <property type="entry name" value="Sig_transdc_resp-reg_receiver"/>
</dbReference>
<dbReference type="Pfam" id="PF00486">
    <property type="entry name" value="Trans_reg_C"/>
    <property type="match status" value="1"/>
</dbReference>
<dbReference type="GO" id="GO:0000976">
    <property type="term" value="F:transcription cis-regulatory region binding"/>
    <property type="evidence" value="ECO:0007669"/>
    <property type="project" value="TreeGrafter"/>
</dbReference>
<dbReference type="OrthoDB" id="9790442at2"/>
<dbReference type="SMART" id="SM00448">
    <property type="entry name" value="REC"/>
    <property type="match status" value="1"/>
</dbReference>
<dbReference type="PROSITE" id="PS51755">
    <property type="entry name" value="OMPR_PHOB"/>
    <property type="match status" value="1"/>
</dbReference>
<reference evidence="8 9" key="1">
    <citation type="submission" date="2014-07" db="EMBL/GenBank/DDBJ databases">
        <authorList>
            <person name="McCorrison J."/>
            <person name="Sanka R."/>
            <person name="Torralba M."/>
            <person name="Gillis M."/>
            <person name="Haft D.H."/>
            <person name="Methe B."/>
            <person name="Sutton G."/>
            <person name="Nelson K.E."/>
        </authorList>
    </citation>
    <scope>NUCLEOTIDE SEQUENCE [LARGE SCALE GENOMIC DNA]</scope>
    <source>
        <strain evidence="8 9">DNF00320</strain>
    </source>
</reference>
<dbReference type="SUPFAM" id="SSF52172">
    <property type="entry name" value="CheY-like"/>
    <property type="match status" value="1"/>
</dbReference>
<evidence type="ECO:0000259" key="7">
    <source>
        <dbReference type="PROSITE" id="PS51755"/>
    </source>
</evidence>
<accession>A0A096AEH2</accession>
<dbReference type="Gene3D" id="3.40.50.2300">
    <property type="match status" value="1"/>
</dbReference>
<keyword evidence="3 5" id="KW-0238">DNA-binding</keyword>
<sequence>MEENRILVVDDEQDLCEIMQFNLENEGYQVAVAYSAEEALARTDLPTFHLFILDIMMGEMSGFKLAQKLKQDPATNQAAIIFVTARDTENDIITGLTLGADDYMAKPFSVLELILRVKAVLRRNTILPTANANFINYKTLSLNLTTKQLNVDGKDINLTKTEFDLLSLLLKYPGRVFSRKELIQIIWRNDVMVVDRVVDVNITRIRKKLGNFAQCLVTRQGFGYCFEK</sequence>
<comment type="caution">
    <text evidence="8">The sequence shown here is derived from an EMBL/GenBank/DDBJ whole genome shotgun (WGS) entry which is preliminary data.</text>
</comment>
<evidence type="ECO:0000256" key="1">
    <source>
        <dbReference type="ARBA" id="ARBA00022553"/>
    </source>
</evidence>
<feature type="DNA-binding region" description="OmpR/PhoB-type" evidence="5">
    <location>
        <begin position="132"/>
        <end position="228"/>
    </location>
</feature>
<evidence type="ECO:0000256" key="5">
    <source>
        <dbReference type="PROSITE-ProRule" id="PRU01091"/>
    </source>
</evidence>
<dbReference type="RefSeq" id="WP_036866084.1">
    <property type="nucleotide sequence ID" value="NZ_JRNQ01000010.1"/>
</dbReference>
<evidence type="ECO:0000313" key="8">
    <source>
        <dbReference type="EMBL" id="KGF45528.1"/>
    </source>
</evidence>
<evidence type="ECO:0000256" key="3">
    <source>
        <dbReference type="ARBA" id="ARBA00023125"/>
    </source>
</evidence>
<dbReference type="SUPFAM" id="SSF46894">
    <property type="entry name" value="C-terminal effector domain of the bipartite response regulators"/>
    <property type="match status" value="1"/>
</dbReference>
<evidence type="ECO:0000259" key="6">
    <source>
        <dbReference type="PROSITE" id="PS50110"/>
    </source>
</evidence>
<dbReference type="PANTHER" id="PTHR48111:SF40">
    <property type="entry name" value="PHOSPHATE REGULON TRANSCRIPTIONAL REGULATORY PROTEIN PHOB"/>
    <property type="match status" value="1"/>
</dbReference>
<dbReference type="SMART" id="SM00862">
    <property type="entry name" value="Trans_reg_C"/>
    <property type="match status" value="1"/>
</dbReference>
<dbReference type="EMBL" id="JRNQ01000010">
    <property type="protein sequence ID" value="KGF45528.1"/>
    <property type="molecule type" value="Genomic_DNA"/>
</dbReference>
<evidence type="ECO:0000313" key="9">
    <source>
        <dbReference type="Proteomes" id="UP000029525"/>
    </source>
</evidence>
<feature type="modified residue" description="4-aspartylphosphate" evidence="4">
    <location>
        <position position="54"/>
    </location>
</feature>
<dbReference type="Gene3D" id="1.10.10.10">
    <property type="entry name" value="Winged helix-like DNA-binding domain superfamily/Winged helix DNA-binding domain"/>
    <property type="match status" value="1"/>
</dbReference>
<dbReference type="InterPro" id="IPR036388">
    <property type="entry name" value="WH-like_DNA-bd_sf"/>
</dbReference>
<dbReference type="Pfam" id="PF00072">
    <property type="entry name" value="Response_reg"/>
    <property type="match status" value="1"/>
</dbReference>
<proteinExistence type="predicted"/>
<dbReference type="GO" id="GO:0000156">
    <property type="term" value="F:phosphorelay response regulator activity"/>
    <property type="evidence" value="ECO:0007669"/>
    <property type="project" value="TreeGrafter"/>
</dbReference>
<dbReference type="PANTHER" id="PTHR48111">
    <property type="entry name" value="REGULATOR OF RPOS"/>
    <property type="match status" value="1"/>
</dbReference>
<dbReference type="CDD" id="cd00383">
    <property type="entry name" value="trans_reg_C"/>
    <property type="match status" value="1"/>
</dbReference>
<dbReference type="GO" id="GO:0032993">
    <property type="term" value="C:protein-DNA complex"/>
    <property type="evidence" value="ECO:0007669"/>
    <property type="project" value="TreeGrafter"/>
</dbReference>
<gene>
    <name evidence="8" type="ORF">HMPREF0647_02050</name>
</gene>